<comment type="caution">
    <text evidence="2">The sequence shown here is derived from an EMBL/GenBank/DDBJ whole genome shotgun (WGS) entry which is preliminary data.</text>
</comment>
<proteinExistence type="predicted"/>
<dbReference type="Proteomes" id="UP001597483">
    <property type="component" value="Unassembled WGS sequence"/>
</dbReference>
<evidence type="ECO:0000313" key="3">
    <source>
        <dbReference type="Proteomes" id="UP001597483"/>
    </source>
</evidence>
<evidence type="ECO:0000313" key="2">
    <source>
        <dbReference type="EMBL" id="MFD2467653.1"/>
    </source>
</evidence>
<evidence type="ECO:0008006" key="4">
    <source>
        <dbReference type="Google" id="ProtNLM"/>
    </source>
</evidence>
<keyword evidence="3" id="KW-1185">Reference proteome</keyword>
<protein>
    <recommendedName>
        <fullName evidence="4">PE domain-containing protein</fullName>
    </recommendedName>
</protein>
<dbReference type="RefSeq" id="WP_378302571.1">
    <property type="nucleotide sequence ID" value="NZ_JBHUKS010000006.1"/>
</dbReference>
<sequence>MAAELSGVPDAMMKFRPQPPAGGLGGGGAAATSGGMPEGTAFAQAERQSAEQLQKFLEQVKTGFGHYASTARVAAEEYLKADQAGKEALSNNLSPLKPGVPIGPGVLGPFLPGAPGVTR</sequence>
<gene>
    <name evidence="2" type="ORF">ACFSVL_09635</name>
</gene>
<organism evidence="2 3">
    <name type="scientific">Amycolatopsis silviterrae</name>
    <dbReference type="NCBI Taxonomy" id="1656914"/>
    <lineage>
        <taxon>Bacteria</taxon>
        <taxon>Bacillati</taxon>
        <taxon>Actinomycetota</taxon>
        <taxon>Actinomycetes</taxon>
        <taxon>Pseudonocardiales</taxon>
        <taxon>Pseudonocardiaceae</taxon>
        <taxon>Amycolatopsis</taxon>
    </lineage>
</organism>
<name>A0ABW5H307_9PSEU</name>
<reference evidence="3" key="1">
    <citation type="journal article" date="2019" name="Int. J. Syst. Evol. Microbiol.">
        <title>The Global Catalogue of Microorganisms (GCM) 10K type strain sequencing project: providing services to taxonomists for standard genome sequencing and annotation.</title>
        <authorList>
            <consortium name="The Broad Institute Genomics Platform"/>
            <consortium name="The Broad Institute Genome Sequencing Center for Infectious Disease"/>
            <person name="Wu L."/>
            <person name="Ma J."/>
        </authorList>
    </citation>
    <scope>NUCLEOTIDE SEQUENCE [LARGE SCALE GENOMIC DNA]</scope>
    <source>
        <strain evidence="3">CGMCC 4.7641</strain>
    </source>
</reference>
<dbReference type="EMBL" id="JBHUKS010000006">
    <property type="protein sequence ID" value="MFD2467653.1"/>
    <property type="molecule type" value="Genomic_DNA"/>
</dbReference>
<evidence type="ECO:0000256" key="1">
    <source>
        <dbReference type="SAM" id="MobiDB-lite"/>
    </source>
</evidence>
<accession>A0ABW5H307</accession>
<feature type="region of interest" description="Disordered" evidence="1">
    <location>
        <begin position="1"/>
        <end position="47"/>
    </location>
</feature>